<proteinExistence type="predicted"/>
<dbReference type="EMBL" id="JBGMDY010000001">
    <property type="protein sequence ID" value="KAL2347968.1"/>
    <property type="molecule type" value="Genomic_DNA"/>
</dbReference>
<reference evidence="1 2" key="1">
    <citation type="submission" date="2024-08" db="EMBL/GenBank/DDBJ databases">
        <title>Insights into the chromosomal genome structure of Flemingia macrophylla.</title>
        <authorList>
            <person name="Ding Y."/>
            <person name="Zhao Y."/>
            <person name="Bi W."/>
            <person name="Wu M."/>
            <person name="Zhao G."/>
            <person name="Gong Y."/>
            <person name="Li W."/>
            <person name="Zhang P."/>
        </authorList>
    </citation>
    <scope>NUCLEOTIDE SEQUENCE [LARGE SCALE GENOMIC DNA]</scope>
    <source>
        <strain evidence="1">DYQJB</strain>
        <tissue evidence="1">Leaf</tissue>
    </source>
</reference>
<protein>
    <submittedName>
        <fullName evidence="1">Uncharacterized protein</fullName>
    </submittedName>
</protein>
<dbReference type="AlphaFoldDB" id="A0ABD1NIK8"/>
<gene>
    <name evidence="1" type="ORF">Fmac_001968</name>
</gene>
<dbReference type="Proteomes" id="UP001603857">
    <property type="component" value="Unassembled WGS sequence"/>
</dbReference>
<name>A0ABD1NIK8_9FABA</name>
<comment type="caution">
    <text evidence="1">The sequence shown here is derived from an EMBL/GenBank/DDBJ whole genome shotgun (WGS) entry which is preliminary data.</text>
</comment>
<evidence type="ECO:0000313" key="1">
    <source>
        <dbReference type="EMBL" id="KAL2347968.1"/>
    </source>
</evidence>
<accession>A0ABD1NIK8</accession>
<evidence type="ECO:0000313" key="2">
    <source>
        <dbReference type="Proteomes" id="UP001603857"/>
    </source>
</evidence>
<sequence length="92" mass="9762">MAGNLSTWSEIIFSSCSNCQRDFPLKSSLMGEEAPGPFSQFSSLTVIFISANTNNISSLTPPSVNSFLSMVFYSTTATLPPSPLSTSSDEGP</sequence>
<keyword evidence="2" id="KW-1185">Reference proteome</keyword>
<organism evidence="1 2">
    <name type="scientific">Flemingia macrophylla</name>
    <dbReference type="NCBI Taxonomy" id="520843"/>
    <lineage>
        <taxon>Eukaryota</taxon>
        <taxon>Viridiplantae</taxon>
        <taxon>Streptophyta</taxon>
        <taxon>Embryophyta</taxon>
        <taxon>Tracheophyta</taxon>
        <taxon>Spermatophyta</taxon>
        <taxon>Magnoliopsida</taxon>
        <taxon>eudicotyledons</taxon>
        <taxon>Gunneridae</taxon>
        <taxon>Pentapetalae</taxon>
        <taxon>rosids</taxon>
        <taxon>fabids</taxon>
        <taxon>Fabales</taxon>
        <taxon>Fabaceae</taxon>
        <taxon>Papilionoideae</taxon>
        <taxon>50 kb inversion clade</taxon>
        <taxon>NPAAA clade</taxon>
        <taxon>indigoferoid/millettioid clade</taxon>
        <taxon>Phaseoleae</taxon>
        <taxon>Flemingia</taxon>
    </lineage>
</organism>